<comment type="catalytic activity">
    <reaction evidence="15">
        <text>5-phospho-alpha-D-ribose 1-diphosphate + nicotinate + ATP + H2O = nicotinate beta-D-ribonucleotide + ADP + phosphate + diphosphate</text>
        <dbReference type="Rhea" id="RHEA:36163"/>
        <dbReference type="ChEBI" id="CHEBI:15377"/>
        <dbReference type="ChEBI" id="CHEBI:30616"/>
        <dbReference type="ChEBI" id="CHEBI:32544"/>
        <dbReference type="ChEBI" id="CHEBI:33019"/>
        <dbReference type="ChEBI" id="CHEBI:43474"/>
        <dbReference type="ChEBI" id="CHEBI:57502"/>
        <dbReference type="ChEBI" id="CHEBI:58017"/>
        <dbReference type="ChEBI" id="CHEBI:456216"/>
        <dbReference type="EC" id="6.3.4.21"/>
    </reaction>
</comment>
<dbReference type="FunFam" id="3.20.140.10:FF:000002">
    <property type="entry name" value="Nicotinate phosphoribosyltransferase"/>
    <property type="match status" value="1"/>
</dbReference>
<dbReference type="EC" id="6.3.4.21" evidence="5"/>
<dbReference type="SUPFAM" id="SSF54675">
    <property type="entry name" value="Nicotinate/Quinolinate PRTase N-terminal domain-like"/>
    <property type="match status" value="1"/>
</dbReference>
<name>A0A016RYI4_9BILA</name>
<keyword evidence="13" id="KW-0464">Manganese</keyword>
<evidence type="ECO:0000313" key="19">
    <source>
        <dbReference type="EMBL" id="EYB83142.1"/>
    </source>
</evidence>
<evidence type="ECO:0000256" key="9">
    <source>
        <dbReference type="ARBA" id="ARBA00022642"/>
    </source>
</evidence>
<keyword evidence="7" id="KW-0597">Phosphoprotein</keyword>
<dbReference type="PANTHER" id="PTHR11098">
    <property type="entry name" value="NICOTINATE PHOSPHORIBOSYLTRANSFERASE"/>
    <property type="match status" value="1"/>
</dbReference>
<accession>A0A016RYI4</accession>
<evidence type="ECO:0000256" key="8">
    <source>
        <dbReference type="ARBA" id="ARBA00022598"/>
    </source>
</evidence>
<keyword evidence="9" id="KW-0662">Pyridine nucleotide biosynthesis</keyword>
<proteinExistence type="inferred from homology"/>
<evidence type="ECO:0000256" key="12">
    <source>
        <dbReference type="ARBA" id="ARBA00022842"/>
    </source>
</evidence>
<dbReference type="GO" id="GO:0004516">
    <property type="term" value="F:nicotinate phosphoribosyltransferase activity"/>
    <property type="evidence" value="ECO:0007669"/>
    <property type="project" value="UniProtKB-EC"/>
</dbReference>
<evidence type="ECO:0000256" key="1">
    <source>
        <dbReference type="ARBA" id="ARBA00001936"/>
    </source>
</evidence>
<gene>
    <name evidence="19" type="primary">Acey_s0342.g3042</name>
    <name evidence="19" type="synonym">Acey-Y54G2A.17</name>
    <name evidence="19" type="ORF">Y032_0342g3042</name>
</gene>
<dbReference type="InterPro" id="IPR013785">
    <property type="entry name" value="Aldolase_TIM"/>
</dbReference>
<evidence type="ECO:0000256" key="3">
    <source>
        <dbReference type="ARBA" id="ARBA00004952"/>
    </source>
</evidence>
<evidence type="ECO:0000256" key="10">
    <source>
        <dbReference type="ARBA" id="ARBA00022679"/>
    </source>
</evidence>
<dbReference type="GO" id="GO:0005829">
    <property type="term" value="C:cytosol"/>
    <property type="evidence" value="ECO:0007669"/>
    <property type="project" value="TreeGrafter"/>
</dbReference>
<dbReference type="EMBL" id="JARK01001678">
    <property type="protein sequence ID" value="EYB83142.1"/>
    <property type="molecule type" value="Genomic_DNA"/>
</dbReference>
<evidence type="ECO:0000256" key="11">
    <source>
        <dbReference type="ARBA" id="ARBA00022723"/>
    </source>
</evidence>
<keyword evidence="12" id="KW-0460">Magnesium</keyword>
<dbReference type="GO" id="GO:0034355">
    <property type="term" value="P:NAD+ biosynthetic process via the salvage pathway"/>
    <property type="evidence" value="ECO:0007669"/>
    <property type="project" value="TreeGrafter"/>
</dbReference>
<evidence type="ECO:0000313" key="20">
    <source>
        <dbReference type="Proteomes" id="UP000024635"/>
    </source>
</evidence>
<feature type="domain" description="Nicotinate phosphoribosyltransferase C-terminal" evidence="18">
    <location>
        <begin position="504"/>
        <end position="613"/>
    </location>
</feature>
<dbReference type="AlphaFoldDB" id="A0A016RYI4"/>
<protein>
    <recommendedName>
        <fullName evidence="6">Nicotinate phosphoribosyltransferase</fullName>
        <ecNumber evidence="5">6.3.4.21</ecNumber>
    </recommendedName>
</protein>
<evidence type="ECO:0000259" key="16">
    <source>
        <dbReference type="Pfam" id="PF04095"/>
    </source>
</evidence>
<feature type="domain" description="Nicotinate phosphoribosyltransferase N-terminal" evidence="17">
    <location>
        <begin position="86"/>
        <end position="213"/>
    </location>
</feature>
<dbReference type="InterPro" id="IPR041525">
    <property type="entry name" value="N/Namide_PRibTrfase"/>
</dbReference>
<comment type="function">
    <text evidence="14">Catalyzes the first step in the biosynthesis of NAD from nicotinic acid, the ATP-dependent synthesis of beta-nicotinate D-ribonucleotide from nicotinate and 5-phospho-D-ribose 1-phosphate. Helps prevent cellular oxidative stress via its role in NAD biosynthesis.</text>
</comment>
<evidence type="ECO:0000256" key="6">
    <source>
        <dbReference type="ARBA" id="ARBA00021569"/>
    </source>
</evidence>
<dbReference type="InterPro" id="IPR006405">
    <property type="entry name" value="Nic_PRibTrfase_pncB"/>
</dbReference>
<comment type="similarity">
    <text evidence="4">Belongs to the NAPRTase family.</text>
</comment>
<dbReference type="FunFam" id="3.20.20.70:FF:000173">
    <property type="entry name" value="Nicotinate phosphoribosyltransferase"/>
    <property type="match status" value="1"/>
</dbReference>
<evidence type="ECO:0000256" key="15">
    <source>
        <dbReference type="ARBA" id="ARBA00048668"/>
    </source>
</evidence>
<dbReference type="FunFam" id="3.20.20.70:FF:000155">
    <property type="entry name" value="Nicotinate phosphoribosyltransferase"/>
    <property type="match status" value="1"/>
</dbReference>
<evidence type="ECO:0000256" key="2">
    <source>
        <dbReference type="ARBA" id="ARBA00001946"/>
    </source>
</evidence>
<evidence type="ECO:0000256" key="7">
    <source>
        <dbReference type="ARBA" id="ARBA00022553"/>
    </source>
</evidence>
<dbReference type="Pfam" id="PF17956">
    <property type="entry name" value="NAPRTase_C"/>
    <property type="match status" value="1"/>
</dbReference>
<evidence type="ECO:0000256" key="5">
    <source>
        <dbReference type="ARBA" id="ARBA00013236"/>
    </source>
</evidence>
<dbReference type="FunFam" id="3.20.140.10:FF:000006">
    <property type="entry name" value="Nicotinate phosphoribosyltransferase"/>
    <property type="match status" value="1"/>
</dbReference>
<dbReference type="GO" id="GO:0016740">
    <property type="term" value="F:transferase activity"/>
    <property type="evidence" value="ECO:0007669"/>
    <property type="project" value="UniProtKB-KW"/>
</dbReference>
<dbReference type="Pfam" id="PF17767">
    <property type="entry name" value="NAPRTase_N"/>
    <property type="match status" value="1"/>
</dbReference>
<evidence type="ECO:0000259" key="18">
    <source>
        <dbReference type="Pfam" id="PF17956"/>
    </source>
</evidence>
<comment type="pathway">
    <text evidence="3">Cofactor biosynthesis; NAD(+) biosynthesis; nicotinate D-ribonucleotide from nicotinate: step 1/1.</text>
</comment>
<evidence type="ECO:0000256" key="13">
    <source>
        <dbReference type="ARBA" id="ARBA00023211"/>
    </source>
</evidence>
<dbReference type="UniPathway" id="UPA00253">
    <property type="reaction ID" value="UER00457"/>
</dbReference>
<dbReference type="OrthoDB" id="193380at2759"/>
<dbReference type="InterPro" id="IPR041619">
    <property type="entry name" value="NAPRTase_C"/>
</dbReference>
<organism evidence="19 20">
    <name type="scientific">Ancylostoma ceylanicum</name>
    <dbReference type="NCBI Taxonomy" id="53326"/>
    <lineage>
        <taxon>Eukaryota</taxon>
        <taxon>Metazoa</taxon>
        <taxon>Ecdysozoa</taxon>
        <taxon>Nematoda</taxon>
        <taxon>Chromadorea</taxon>
        <taxon>Rhabditida</taxon>
        <taxon>Rhabditina</taxon>
        <taxon>Rhabditomorpha</taxon>
        <taxon>Strongyloidea</taxon>
        <taxon>Ancylostomatidae</taxon>
        <taxon>Ancylostomatinae</taxon>
        <taxon>Ancylostoma</taxon>
    </lineage>
</organism>
<dbReference type="PANTHER" id="PTHR11098:SF1">
    <property type="entry name" value="NICOTINATE PHOSPHORIBOSYLTRANSFERASE"/>
    <property type="match status" value="1"/>
</dbReference>
<dbReference type="InterPro" id="IPR040727">
    <property type="entry name" value="NAPRTase_N"/>
</dbReference>
<dbReference type="CDD" id="cd01570">
    <property type="entry name" value="NAPRTase_A"/>
    <property type="match status" value="1"/>
</dbReference>
<dbReference type="GO" id="GO:0046872">
    <property type="term" value="F:metal ion binding"/>
    <property type="evidence" value="ECO:0007669"/>
    <property type="project" value="UniProtKB-KW"/>
</dbReference>
<dbReference type="NCBIfam" id="TIGR01513">
    <property type="entry name" value="NAPRTase_put"/>
    <property type="match status" value="1"/>
</dbReference>
<comment type="caution">
    <text evidence="19">The sequence shown here is derived from an EMBL/GenBank/DDBJ whole genome shotgun (WGS) entry which is preliminary data.</text>
</comment>
<evidence type="ECO:0000256" key="4">
    <source>
        <dbReference type="ARBA" id="ARBA00010897"/>
    </source>
</evidence>
<dbReference type="Proteomes" id="UP000024635">
    <property type="component" value="Unassembled WGS sequence"/>
</dbReference>
<dbReference type="SUPFAM" id="SSF51690">
    <property type="entry name" value="Nicotinate/Quinolinate PRTase C-terminal domain-like"/>
    <property type="match status" value="1"/>
</dbReference>
<dbReference type="Gene3D" id="3.20.20.70">
    <property type="entry name" value="Aldolase class I"/>
    <property type="match status" value="2"/>
</dbReference>
<feature type="domain" description="Nicotinate/nicotinamide phosphoribosyltransferase" evidence="16">
    <location>
        <begin position="387"/>
        <end position="498"/>
    </location>
</feature>
<dbReference type="InterPro" id="IPR036068">
    <property type="entry name" value="Nicotinate_pribotase-like_C"/>
</dbReference>
<keyword evidence="11" id="KW-0479">Metal-binding</keyword>
<sequence length="628" mass="69853">MKTKNKLCMGTDQEVERTIARILDGNGYNIKSATTWIPYSSSDGVPLILPYVGDGPARVVNHERNSSLTSSSGLHVNGQDSLVQPLLTDYYQITMCYAYWLAGSHEENAVFDLFFRKNPFNGEFTVFAGLEDCLRFVENFKFSTSDIEFIKSLLPANSNPGFFEYLAQLDCRRMKIEAVPEGSVVFPKVPLMTVEGPLAICQLMETTFLNLVNYASLIATNAARFRQVAGEKMQMLEFGLRRAQGPNGGLTASKYCYIGGFDGTSNVLAGKLFGIPVKGTQAHSFVCSFSSANDLRIRSLKSRDGSLECDLYSLSEEKRRWIMGKIDWGVVESEVSEGELAAFVAYAIAFPSSNMSLIDTYDVLRSGVINFVAVTLALFDLGYKSIGCRIDSGDLSYLSKEVRTRFGKVAELHPSLDWIQTLIIVASNDINEETIMSLNEQSVSDRGSVCRVVEHEIDAFGVGTHLVTCQKQPALGCVYKLVALSGHPKIKLSQEVSKITIPGRKKCFRLYGKTGYCILDLMTLSEEDEPGKNTQILCRHPFEESKRALVVASKVETLHQVFWADGAIAQELPSINAIRDRVIQSLRTVRKDHRRSLNPTPYKVSVSEKLYTFLHTLWLQNAPIGQLE</sequence>
<dbReference type="Pfam" id="PF04095">
    <property type="entry name" value="NAPRTase"/>
    <property type="match status" value="1"/>
</dbReference>
<comment type="cofactor">
    <cofactor evidence="2">
        <name>Mg(2+)</name>
        <dbReference type="ChEBI" id="CHEBI:18420"/>
    </cofactor>
</comment>
<dbReference type="Gene3D" id="3.20.140.10">
    <property type="entry name" value="nicotinate phosphoribosyltransferase"/>
    <property type="match status" value="2"/>
</dbReference>
<evidence type="ECO:0000259" key="17">
    <source>
        <dbReference type="Pfam" id="PF17767"/>
    </source>
</evidence>
<dbReference type="InterPro" id="IPR007229">
    <property type="entry name" value="Nic_PRibTrfase-Fam"/>
</dbReference>
<keyword evidence="8" id="KW-0436">Ligase</keyword>
<keyword evidence="20" id="KW-1185">Reference proteome</keyword>
<evidence type="ECO:0000256" key="14">
    <source>
        <dbReference type="ARBA" id="ARBA00023426"/>
    </source>
</evidence>
<comment type="cofactor">
    <cofactor evidence="1">
        <name>Mn(2+)</name>
        <dbReference type="ChEBI" id="CHEBI:29035"/>
    </cofactor>
</comment>
<reference evidence="20" key="1">
    <citation type="journal article" date="2015" name="Nat. Genet.">
        <title>The genome and transcriptome of the zoonotic hookworm Ancylostoma ceylanicum identify infection-specific gene families.</title>
        <authorList>
            <person name="Schwarz E.M."/>
            <person name="Hu Y."/>
            <person name="Antoshechkin I."/>
            <person name="Miller M.M."/>
            <person name="Sternberg P.W."/>
            <person name="Aroian R.V."/>
        </authorList>
    </citation>
    <scope>NUCLEOTIDE SEQUENCE</scope>
    <source>
        <strain evidence="20">HY135</strain>
    </source>
</reference>
<keyword evidence="10" id="KW-0808">Transferase</keyword>
<dbReference type="STRING" id="53326.A0A016RYI4"/>